<comment type="caution">
    <text evidence="3">The sequence shown here is derived from an EMBL/GenBank/DDBJ whole genome shotgun (WGS) entry which is preliminary data.</text>
</comment>
<dbReference type="Pfam" id="PF26157">
    <property type="entry name" value="SGL_GH162"/>
    <property type="match status" value="1"/>
</dbReference>
<evidence type="ECO:0000259" key="2">
    <source>
        <dbReference type="Pfam" id="PF26157"/>
    </source>
</evidence>
<feature type="non-terminal residue" evidence="3">
    <location>
        <position position="98"/>
    </location>
</feature>
<name>A0ABR0M524_9PEZI</name>
<evidence type="ECO:0000313" key="4">
    <source>
        <dbReference type="Proteomes" id="UP001357485"/>
    </source>
</evidence>
<keyword evidence="4" id="KW-1185">Reference proteome</keyword>
<evidence type="ECO:0000256" key="1">
    <source>
        <dbReference type="SAM" id="SignalP"/>
    </source>
</evidence>
<proteinExistence type="predicted"/>
<accession>A0ABR0M524</accession>
<reference evidence="3 4" key="1">
    <citation type="submission" date="2023-08" db="EMBL/GenBank/DDBJ databases">
        <title>Black Yeasts Isolated from many extreme environments.</title>
        <authorList>
            <person name="Coleine C."/>
            <person name="Stajich J.E."/>
            <person name="Selbmann L."/>
        </authorList>
    </citation>
    <scope>NUCLEOTIDE SEQUENCE [LARGE SCALE GENOMIC DNA]</scope>
    <source>
        <strain evidence="3 4">CCFEE 536</strain>
    </source>
</reference>
<gene>
    <name evidence="3" type="ORF">LTR16_006223</name>
</gene>
<feature type="signal peptide" evidence="1">
    <location>
        <begin position="1"/>
        <end position="18"/>
    </location>
</feature>
<sequence length="98" mass="10907">MARLSILSVLFFAAASLSAPNYGKNNNPPCRFAPLYSQDDVLEHPHDFARDFLYWEGHFHQNNVGYNTANAMTYDGTLLDPTTGLATEKHPFSAASKE</sequence>
<evidence type="ECO:0000313" key="3">
    <source>
        <dbReference type="EMBL" id="KAK5281561.1"/>
    </source>
</evidence>
<feature type="chain" id="PRO_5046459351" description="Endo-beta-1,2-glucanase SGL domain-containing protein" evidence="1">
    <location>
        <begin position="19"/>
        <end position="98"/>
    </location>
</feature>
<organism evidence="3 4">
    <name type="scientific">Cryomyces antarcticus</name>
    <dbReference type="NCBI Taxonomy" id="329879"/>
    <lineage>
        <taxon>Eukaryota</taxon>
        <taxon>Fungi</taxon>
        <taxon>Dikarya</taxon>
        <taxon>Ascomycota</taxon>
        <taxon>Pezizomycotina</taxon>
        <taxon>Dothideomycetes</taxon>
        <taxon>Dothideomycetes incertae sedis</taxon>
        <taxon>Cryomyces</taxon>
    </lineage>
</organism>
<dbReference type="EMBL" id="JAVRRA010001131">
    <property type="protein sequence ID" value="KAK5281561.1"/>
    <property type="molecule type" value="Genomic_DNA"/>
</dbReference>
<dbReference type="Proteomes" id="UP001357485">
    <property type="component" value="Unassembled WGS sequence"/>
</dbReference>
<keyword evidence="1" id="KW-0732">Signal</keyword>
<feature type="domain" description="Endo-beta-1,2-glucanase SGL" evidence="2">
    <location>
        <begin position="72"/>
        <end position="98"/>
    </location>
</feature>
<protein>
    <recommendedName>
        <fullName evidence="2">Endo-beta-1,2-glucanase SGL domain-containing protein</fullName>
    </recommendedName>
</protein>
<dbReference type="InterPro" id="IPR058773">
    <property type="entry name" value="SGL_GH162"/>
</dbReference>